<name>A0A2M8GNA9_9BACT</name>
<evidence type="ECO:0000313" key="2">
    <source>
        <dbReference type="EMBL" id="PJC82026.1"/>
    </source>
</evidence>
<evidence type="ECO:0000256" key="1">
    <source>
        <dbReference type="SAM" id="Coils"/>
    </source>
</evidence>
<feature type="coiled-coil region" evidence="1">
    <location>
        <begin position="164"/>
        <end position="198"/>
    </location>
</feature>
<feature type="coiled-coil region" evidence="1">
    <location>
        <begin position="113"/>
        <end position="140"/>
    </location>
</feature>
<organism evidence="2 3">
    <name type="scientific">Candidatus Roizmanbacteria bacterium CG_4_8_14_3_um_filter_36_10</name>
    <dbReference type="NCBI Taxonomy" id="1974834"/>
    <lineage>
        <taxon>Bacteria</taxon>
        <taxon>Candidatus Roizmaniibacteriota</taxon>
    </lineage>
</organism>
<sequence length="384" mass="43381">MSCHNPNNQPIDSKHFCYHINMTEQPVTVQPYIDKVAKAEALARITATLAPFQRRVERRPGFPKTEEAHAINAARPQQTKIENVIQLLEKRTEKLTPIIKNQRKAAEQAPARLEQAEAGLRQVEQTIVNLERQKKQAEKTNDIVAGLAARLPDKAVHALGKRTNVERETAIQEVQRALKRAQQTLSAAQAALTNVQKAIEAVTFYSPGYLTKQANEKRNQELIAANQKGGPLITTERMTLSLKRPEEQLRLRDKLVAMGFPENDETGNPLPTLPVEVWQAMLNYKHEKEPGYDDERSFLWGNGITTSEALKVPATAYEVAAKYAKEHNLKIDNELFALFFSEALKMPMGIHPDDEVNFKKDHNLTHKSSLGWYAIWGGQAERLF</sequence>
<dbReference type="AlphaFoldDB" id="A0A2M8GNA9"/>
<gene>
    <name evidence="2" type="ORF">CO007_01630</name>
</gene>
<accession>A0A2M8GNA9</accession>
<dbReference type="Proteomes" id="UP000229370">
    <property type="component" value="Unassembled WGS sequence"/>
</dbReference>
<proteinExistence type="predicted"/>
<protein>
    <submittedName>
        <fullName evidence="2">Uncharacterized protein</fullName>
    </submittedName>
</protein>
<dbReference type="EMBL" id="PFQK01000032">
    <property type="protein sequence ID" value="PJC82026.1"/>
    <property type="molecule type" value="Genomic_DNA"/>
</dbReference>
<reference evidence="3" key="1">
    <citation type="submission" date="2017-09" db="EMBL/GenBank/DDBJ databases">
        <title>Depth-based differentiation of microbial function through sediment-hosted aquifers and enrichment of novel symbionts in the deep terrestrial subsurface.</title>
        <authorList>
            <person name="Probst A.J."/>
            <person name="Ladd B."/>
            <person name="Jarett J.K."/>
            <person name="Geller-Mcgrath D.E."/>
            <person name="Sieber C.M.K."/>
            <person name="Emerson J.B."/>
            <person name="Anantharaman K."/>
            <person name="Thomas B.C."/>
            <person name="Malmstrom R."/>
            <person name="Stieglmeier M."/>
            <person name="Klingl A."/>
            <person name="Woyke T."/>
            <person name="Ryan C.M."/>
            <person name="Banfield J.F."/>
        </authorList>
    </citation>
    <scope>NUCLEOTIDE SEQUENCE [LARGE SCALE GENOMIC DNA]</scope>
</reference>
<evidence type="ECO:0000313" key="3">
    <source>
        <dbReference type="Proteomes" id="UP000229370"/>
    </source>
</evidence>
<keyword evidence="1" id="KW-0175">Coiled coil</keyword>
<comment type="caution">
    <text evidence="2">The sequence shown here is derived from an EMBL/GenBank/DDBJ whole genome shotgun (WGS) entry which is preliminary data.</text>
</comment>